<protein>
    <recommendedName>
        <fullName evidence="4">Sulfotransferase family protein</fullName>
    </recommendedName>
</protein>
<reference evidence="3" key="1">
    <citation type="submission" date="2016-10" db="EMBL/GenBank/DDBJ databases">
        <authorList>
            <person name="Varghese N."/>
            <person name="Submissions S."/>
        </authorList>
    </citation>
    <scope>NUCLEOTIDE SEQUENCE [LARGE SCALE GENOMIC DNA]</scope>
    <source>
        <strain evidence="3">DSM 43163</strain>
    </source>
</reference>
<evidence type="ECO:0000313" key="2">
    <source>
        <dbReference type="EMBL" id="SEG79522.1"/>
    </source>
</evidence>
<feature type="coiled-coil region" evidence="1">
    <location>
        <begin position="354"/>
        <end position="390"/>
    </location>
</feature>
<dbReference type="SUPFAM" id="SSF52540">
    <property type="entry name" value="P-loop containing nucleoside triphosphate hydrolases"/>
    <property type="match status" value="1"/>
</dbReference>
<organism evidence="2 3">
    <name type="scientific">Thermomonospora echinospora</name>
    <dbReference type="NCBI Taxonomy" id="1992"/>
    <lineage>
        <taxon>Bacteria</taxon>
        <taxon>Bacillati</taxon>
        <taxon>Actinomycetota</taxon>
        <taxon>Actinomycetes</taxon>
        <taxon>Streptosporangiales</taxon>
        <taxon>Thermomonosporaceae</taxon>
        <taxon>Thermomonospora</taxon>
    </lineage>
</organism>
<keyword evidence="3" id="KW-1185">Reference proteome</keyword>
<dbReference type="AlphaFoldDB" id="A0A1H6D2H6"/>
<dbReference type="EMBL" id="FNVO01000012">
    <property type="protein sequence ID" value="SEG79522.1"/>
    <property type="molecule type" value="Genomic_DNA"/>
</dbReference>
<gene>
    <name evidence="2" type="ORF">SAMN04489712_112229</name>
</gene>
<evidence type="ECO:0000313" key="3">
    <source>
        <dbReference type="Proteomes" id="UP000236723"/>
    </source>
</evidence>
<proteinExistence type="predicted"/>
<dbReference type="Gene3D" id="3.40.50.300">
    <property type="entry name" value="P-loop containing nucleotide triphosphate hydrolases"/>
    <property type="match status" value="1"/>
</dbReference>
<sequence length="434" mass="49039">MSKPAPGAARVRPHDRRQIVYLHLGTPKSGTTYLQNVMWRNRDRLREHGVLYPGDAAPAHYWATLDLQEAAYRGHVYPEVPGAWDRLVEEVREWGGTAVISHELLTRATPEQAKRALATLDFAEVHLVLTVRDLVRQIPAAWQETVKNKFRVGFGRFLKELQAPEDERGRHGQAFWLMQDLVDILRRWAGTVPDEHVHIITIPSGGPGDLLWRRFAGLVGVDHEQITPPEVEANTSLGAVETALLRSLNRRVKDDLEWADYERVVKHDLVPQVLGGRPEPRRIALSGADLEWAVGRAGEMLAEIGGRSYDVIGGLDEVTPAPARPAGQDVRHPDDVTTEELLEAALDATRGLVLKAAERERQVEDLRRRTHEAEHEAERARQEAAAAHEAMRVAYERPVLRHLAHRIGQRKPVVMRLMETAVRVRRRLGRGVRR</sequence>
<name>A0A1H6D2H6_9ACTN</name>
<dbReference type="InterPro" id="IPR027417">
    <property type="entry name" value="P-loop_NTPase"/>
</dbReference>
<keyword evidence="1" id="KW-0175">Coiled coil</keyword>
<dbReference type="OrthoDB" id="5144031at2"/>
<evidence type="ECO:0000256" key="1">
    <source>
        <dbReference type="SAM" id="Coils"/>
    </source>
</evidence>
<accession>A0A1H6D2H6</accession>
<dbReference type="RefSeq" id="WP_103940856.1">
    <property type="nucleotide sequence ID" value="NZ_FNVO01000012.1"/>
</dbReference>
<dbReference type="Proteomes" id="UP000236723">
    <property type="component" value="Unassembled WGS sequence"/>
</dbReference>
<evidence type="ECO:0008006" key="4">
    <source>
        <dbReference type="Google" id="ProtNLM"/>
    </source>
</evidence>